<proteinExistence type="predicted"/>
<dbReference type="OrthoDB" id="9971120at2"/>
<dbReference type="EMBL" id="CP012900">
    <property type="protein sequence ID" value="ALJ26679.1"/>
    <property type="molecule type" value="Genomic_DNA"/>
</dbReference>
<protein>
    <submittedName>
        <fullName evidence="1">Uncharacterized protein</fullName>
    </submittedName>
</protein>
<sequence>MDRKLFEQCLRQELDRIQVTQRVDPFSREFVFGNNAEYTKIRNRVVISGSDGRITLLQAMLAICLNDVGRRKLFPSYFHLGCPKPIPRGRQTLIELAKLVRRESGRPDDPETRKKEFESITSALNVIIGTRFSDYEDKQNALRVIYLLDSMMPSSGFPEERRQRLLTFIKSPCKRFSFEARDAYPTKESEGNTYLLSDLKAYIAIEIDKDIKRKIDSIFGRLIDRVNKIRSRLDGAAQSSGQRAEAARAYQSIAQLLEAFDVSTPAATRGRPSRLDLDLYLHLNRVEFLHFAGAYAEALSVARPPSSILPIRAEIIESFSAVTRRIGNYHLITEYIFALEAFRGIAEQYSEIFLNLIEKSLGFRPSKLRYEKSVSLAHELLRRIFAFGTGVPLTDGATISFRDIVSALCATSQAINFPTSYRPHLFGDDSQTRSIITPLETPIKFDASARSDDISESYLQIWHHRKEWVQGALEGNGEVTELMFSLRSLILSKVIVCVRPNDIGVIEDNLRKLDAYLCNDPPIPAQVMRLM</sequence>
<gene>
    <name evidence="1" type="ORF">AOT14_02180</name>
</gene>
<dbReference type="KEGG" id="sacz:AOT14_02180"/>
<accession>A0A0S1AV62</accession>
<evidence type="ECO:0000313" key="2">
    <source>
        <dbReference type="Proteomes" id="UP000061010"/>
    </source>
</evidence>
<organism evidence="1 2">
    <name type="scientific">Stenotrophomonas acidaminiphila</name>
    <dbReference type="NCBI Taxonomy" id="128780"/>
    <lineage>
        <taxon>Bacteria</taxon>
        <taxon>Pseudomonadati</taxon>
        <taxon>Pseudomonadota</taxon>
        <taxon>Gammaproteobacteria</taxon>
        <taxon>Lysobacterales</taxon>
        <taxon>Lysobacteraceae</taxon>
        <taxon>Stenotrophomonas</taxon>
    </lineage>
</organism>
<evidence type="ECO:0000313" key="1">
    <source>
        <dbReference type="EMBL" id="ALJ26679.1"/>
    </source>
</evidence>
<name>A0A0S1AV62_9GAMM</name>
<dbReference type="Proteomes" id="UP000061010">
    <property type="component" value="Chromosome"/>
</dbReference>
<dbReference type="AlphaFoldDB" id="A0A0S1AV62"/>
<reference evidence="1 2" key="1">
    <citation type="journal article" date="2015" name="Genome Announc.">
        <title>Complete Genome Sequencing of Stenotrophomonas acidaminiphila ZAC14D2_NAIMI4_2, a Multidrug-Resistant Strain Isolated from Sediments of a Polluted River in Mexico, Uncovers New Antibiotic Resistance Genes and a Novel Class-II Lasso Peptide Biosynthesis Gene Cluster.</title>
        <authorList>
            <person name="Vinuesa P."/>
            <person name="Ochoa-Sanchez L.E."/>
        </authorList>
    </citation>
    <scope>NUCLEOTIDE SEQUENCE [LARGE SCALE GENOMIC DNA]</scope>
    <source>
        <strain evidence="1 2">ZAC14D2_NAIMI4_2</strain>
    </source>
</reference>
<dbReference type="PATRIC" id="fig|128780.6.peg.221"/>
<keyword evidence="2" id="KW-1185">Reference proteome</keyword>